<evidence type="ECO:0000313" key="1">
    <source>
        <dbReference type="EMBL" id="TCC09938.1"/>
    </source>
</evidence>
<gene>
    <name evidence="1" type="ORF">E0H45_00935</name>
</gene>
<comment type="caution">
    <text evidence="1">The sequence shown here is derived from an EMBL/GenBank/DDBJ whole genome shotgun (WGS) entry which is preliminary data.</text>
</comment>
<sequence>MSSIVPGPQKKIGEEIDAARSGAKPLDPSALNATAPRQEALNGLDDWPESLRAAIEAEHKRVAALDSNRRRTADKAVPELVKCLDTLLDEIANRLQADKPRLFGKATPAAEPSEDVAELLGIPADELDQPSGRGEHRTALRTIKQLHGQLKDLETTPDHSRLTRLATFTIRLALVVEAAPETAGALAPIALARFTQGVSDFQWEATFQEKLNSWREAHATLTSP</sequence>
<dbReference type="AlphaFoldDB" id="A0A4R0HIH8"/>
<keyword evidence="2" id="KW-1185">Reference proteome</keyword>
<protein>
    <submittedName>
        <fullName evidence="1">Uncharacterized protein</fullName>
    </submittedName>
</protein>
<dbReference type="EMBL" id="SJJZ01000001">
    <property type="protein sequence ID" value="TCC09938.1"/>
    <property type="molecule type" value="Genomic_DNA"/>
</dbReference>
<accession>A0A4R0HIH8</accession>
<dbReference type="OrthoDB" id="3821556at2"/>
<reference evidence="1 2" key="1">
    <citation type="submission" date="2019-02" db="EMBL/GenBank/DDBJ databases">
        <title>Kribbella capetownensis sp. nov. and Kribbella speibonae sp. nov., isolated from soil.</title>
        <authorList>
            <person name="Curtis S.M."/>
            <person name="Norton I."/>
            <person name="Everest G.J."/>
            <person name="Meyers P.R."/>
        </authorList>
    </citation>
    <scope>NUCLEOTIDE SEQUENCE [LARGE SCALE GENOMIC DNA]</scope>
    <source>
        <strain evidence="1 2">KCTC 29219</strain>
    </source>
</reference>
<dbReference type="Proteomes" id="UP000292346">
    <property type="component" value="Unassembled WGS sequence"/>
</dbReference>
<proteinExistence type="predicted"/>
<organism evidence="1 2">
    <name type="scientific">Kribbella soli</name>
    <dbReference type="NCBI Taxonomy" id="1124743"/>
    <lineage>
        <taxon>Bacteria</taxon>
        <taxon>Bacillati</taxon>
        <taxon>Actinomycetota</taxon>
        <taxon>Actinomycetes</taxon>
        <taxon>Propionibacteriales</taxon>
        <taxon>Kribbellaceae</taxon>
        <taxon>Kribbella</taxon>
    </lineage>
</organism>
<name>A0A4R0HIH8_9ACTN</name>
<dbReference type="RefSeq" id="WP_131334364.1">
    <property type="nucleotide sequence ID" value="NZ_SJJZ01000001.1"/>
</dbReference>
<evidence type="ECO:0000313" key="2">
    <source>
        <dbReference type="Proteomes" id="UP000292346"/>
    </source>
</evidence>